<dbReference type="Pfam" id="PF01584">
    <property type="entry name" value="CheW"/>
    <property type="match status" value="1"/>
</dbReference>
<evidence type="ECO:0000313" key="3">
    <source>
        <dbReference type="EMBL" id="KRT58601.1"/>
    </source>
</evidence>
<dbReference type="EMBL" id="LMXI01000309">
    <property type="protein sequence ID" value="KRT58601.1"/>
    <property type="molecule type" value="Genomic_DNA"/>
</dbReference>
<dbReference type="RefSeq" id="WP_057956381.1">
    <property type="nucleotide sequence ID" value="NZ_KQ556925.1"/>
</dbReference>
<name>A0A0T5Z6S2_9GAMM</name>
<gene>
    <name evidence="2" type="ORF">Ga0074115_1429</name>
    <name evidence="3" type="ORF">Ga0076813_13857</name>
</gene>
<dbReference type="InterPro" id="IPR036061">
    <property type="entry name" value="CheW-like_dom_sf"/>
</dbReference>
<dbReference type="PROSITE" id="PS50851">
    <property type="entry name" value="CHEW"/>
    <property type="match status" value="1"/>
</dbReference>
<proteinExistence type="predicted"/>
<dbReference type="Proteomes" id="UP000051634">
    <property type="component" value="Unassembled WGS sequence"/>
</dbReference>
<dbReference type="AlphaFoldDB" id="A0A0T5Z6S2"/>
<reference evidence="4 5" key="1">
    <citation type="submission" date="2015-11" db="EMBL/GenBank/DDBJ databases">
        <title>The genome of Candidatus Endoriftia persephone in Ridgeia piscesae and population structure of the North Eastern Pacific vestimentiferan symbionts.</title>
        <authorList>
            <person name="Perez M."/>
            <person name="Juniper K.S."/>
        </authorList>
    </citation>
    <scope>NUCLEOTIDE SEQUENCE [LARGE SCALE GENOMIC DNA]</scope>
    <source>
        <strain evidence="3">Ind10</strain>
        <strain evidence="2">Ind11</strain>
    </source>
</reference>
<dbReference type="STRING" id="54398.Ga0074115_1429"/>
<keyword evidence="5" id="KW-1185">Reference proteome</keyword>
<feature type="domain" description="CheW-like" evidence="1">
    <location>
        <begin position="8"/>
        <end position="152"/>
    </location>
</feature>
<dbReference type="SUPFAM" id="SSF50341">
    <property type="entry name" value="CheW-like"/>
    <property type="match status" value="1"/>
</dbReference>
<dbReference type="Gene3D" id="2.40.50.180">
    <property type="entry name" value="CheA-289, Domain 4"/>
    <property type="match status" value="1"/>
</dbReference>
<evidence type="ECO:0000259" key="1">
    <source>
        <dbReference type="PROSITE" id="PS50851"/>
    </source>
</evidence>
<dbReference type="InterPro" id="IPR002545">
    <property type="entry name" value="CheW-lke_dom"/>
</dbReference>
<evidence type="ECO:0000313" key="5">
    <source>
        <dbReference type="Proteomes" id="UP000051634"/>
    </source>
</evidence>
<dbReference type="GO" id="GO:0007165">
    <property type="term" value="P:signal transduction"/>
    <property type="evidence" value="ECO:0007669"/>
    <property type="project" value="InterPro"/>
</dbReference>
<protein>
    <submittedName>
        <fullName evidence="3">Chemosensory pili system protein ChpC</fullName>
    </submittedName>
    <submittedName>
        <fullName evidence="2">Chemotaxis signal transduction protein</fullName>
    </submittedName>
</protein>
<dbReference type="GO" id="GO:0006935">
    <property type="term" value="P:chemotaxis"/>
    <property type="evidence" value="ECO:0007669"/>
    <property type="project" value="InterPro"/>
</dbReference>
<dbReference type="EMBL" id="LDXT01000055">
    <property type="protein sequence ID" value="KRT56365.1"/>
    <property type="molecule type" value="Genomic_DNA"/>
</dbReference>
<dbReference type="Gene3D" id="2.30.30.40">
    <property type="entry name" value="SH3 Domains"/>
    <property type="match status" value="1"/>
</dbReference>
<evidence type="ECO:0000313" key="2">
    <source>
        <dbReference type="EMBL" id="KRT56365.1"/>
    </source>
</evidence>
<accession>A0A0T5Z6S2</accession>
<organism evidence="3 4">
    <name type="scientific">endosymbiont of Ridgeia piscesae</name>
    <dbReference type="NCBI Taxonomy" id="54398"/>
    <lineage>
        <taxon>Bacteria</taxon>
        <taxon>Pseudomonadati</taxon>
        <taxon>Pseudomonadota</taxon>
        <taxon>Gammaproteobacteria</taxon>
        <taxon>sulfur-oxidizing symbionts</taxon>
    </lineage>
</organism>
<comment type="caution">
    <text evidence="3">The sequence shown here is derived from an EMBL/GenBank/DDBJ whole genome shotgun (WGS) entry which is preliminary data.</text>
</comment>
<dbReference type="OrthoDB" id="5765252at2"/>
<evidence type="ECO:0000313" key="4">
    <source>
        <dbReference type="Proteomes" id="UP000051276"/>
    </source>
</evidence>
<sequence length="157" mass="17195">MSEAIAGEVRSVLIPLVSGRLLLPNAAVAEVAAYQQAEPLDDAPAWLRGIVEWRRIKIPLIAFEGMLEEEWIREPGNRGRIAVVHTLNGDTSLPCFGIVCQSVPSLVRITTENIMPSESDGEISPVVQKSVLVNGETAMIPDLDEVEFMLLEAFETK</sequence>
<dbReference type="Proteomes" id="UP000051276">
    <property type="component" value="Unassembled WGS sequence"/>
</dbReference>